<keyword evidence="4" id="KW-1185">Reference proteome</keyword>
<feature type="signal peptide" evidence="1">
    <location>
        <begin position="1"/>
        <end position="24"/>
    </location>
</feature>
<reference evidence="3 4" key="1">
    <citation type="submission" date="2021-08" db="EMBL/GenBank/DDBJ databases">
        <authorList>
            <person name="Tuo L."/>
        </authorList>
    </citation>
    <scope>NUCLEOTIDE SEQUENCE [LARGE SCALE GENOMIC DNA]</scope>
    <source>
        <strain evidence="3 4">JCM 31229</strain>
    </source>
</reference>
<gene>
    <name evidence="3" type="ORF">K7G82_13150</name>
</gene>
<feature type="chain" id="PRO_5045562090" evidence="1">
    <location>
        <begin position="25"/>
        <end position="953"/>
    </location>
</feature>
<dbReference type="InterPro" id="IPR050626">
    <property type="entry name" value="Peptidase_M16"/>
</dbReference>
<keyword evidence="1" id="KW-0732">Signal</keyword>
<dbReference type="PANTHER" id="PTHR43690">
    <property type="entry name" value="NARDILYSIN"/>
    <property type="match status" value="1"/>
</dbReference>
<comment type="caution">
    <text evidence="3">The sequence shown here is derived from an EMBL/GenBank/DDBJ whole genome shotgun (WGS) entry which is preliminary data.</text>
</comment>
<evidence type="ECO:0000256" key="1">
    <source>
        <dbReference type="SAM" id="SignalP"/>
    </source>
</evidence>
<dbReference type="InterPro" id="IPR011249">
    <property type="entry name" value="Metalloenz_LuxS/M16"/>
</dbReference>
<dbReference type="EMBL" id="JAINVV010000005">
    <property type="protein sequence ID" value="MBY8823246.1"/>
    <property type="molecule type" value="Genomic_DNA"/>
</dbReference>
<dbReference type="PANTHER" id="PTHR43690:SF34">
    <property type="entry name" value="ZINC PROTEASE PQQL-LIKE"/>
    <property type="match status" value="1"/>
</dbReference>
<name>A0ABS7PPY0_9SPHN</name>
<evidence type="ECO:0000259" key="2">
    <source>
        <dbReference type="Pfam" id="PF05193"/>
    </source>
</evidence>
<feature type="domain" description="Peptidase M16 C-terminal" evidence="2">
    <location>
        <begin position="704"/>
        <end position="879"/>
    </location>
</feature>
<dbReference type="Proteomes" id="UP000706039">
    <property type="component" value="Unassembled WGS sequence"/>
</dbReference>
<dbReference type="InterPro" id="IPR007863">
    <property type="entry name" value="Peptidase_M16_C"/>
</dbReference>
<proteinExistence type="predicted"/>
<dbReference type="SUPFAM" id="SSF63411">
    <property type="entry name" value="LuxS/MPP-like metallohydrolase"/>
    <property type="match status" value="4"/>
</dbReference>
<organism evidence="3 4">
    <name type="scientific">Sphingomonas colocasiae</name>
    <dbReference type="NCBI Taxonomy" id="1848973"/>
    <lineage>
        <taxon>Bacteria</taxon>
        <taxon>Pseudomonadati</taxon>
        <taxon>Pseudomonadota</taxon>
        <taxon>Alphaproteobacteria</taxon>
        <taxon>Sphingomonadales</taxon>
        <taxon>Sphingomonadaceae</taxon>
        <taxon>Sphingomonas</taxon>
    </lineage>
</organism>
<dbReference type="Gene3D" id="3.30.830.10">
    <property type="entry name" value="Metalloenzyme, LuxS/M16 peptidase-like"/>
    <property type="match status" value="4"/>
</dbReference>
<protein>
    <submittedName>
        <fullName evidence="3">Insulinase family protein</fullName>
    </submittedName>
</protein>
<feature type="domain" description="Peptidase M16 C-terminal" evidence="2">
    <location>
        <begin position="213"/>
        <end position="268"/>
    </location>
</feature>
<accession>A0ABS7PPY0</accession>
<dbReference type="Pfam" id="PF05193">
    <property type="entry name" value="Peptidase_M16_C"/>
    <property type="match status" value="2"/>
</dbReference>
<evidence type="ECO:0000313" key="4">
    <source>
        <dbReference type="Proteomes" id="UP000706039"/>
    </source>
</evidence>
<evidence type="ECO:0000313" key="3">
    <source>
        <dbReference type="EMBL" id="MBY8823246.1"/>
    </source>
</evidence>
<sequence length="953" mass="106665">MRIRSLLIASCGLLILAGSTAAAAGMGRKPAAPIVRLDPEVRHGKLGNGFTYYIRRVKSSPARIETRLVVKAGFNQQDDDQIEHAHLVEHIVANHVVGNRGTIWDWVPSWGGQIARDFGAYTSDDRTAYKLSFPADRPDLLAAAIEISRGWAQGASLGAKDSQRERKAVLAEILRTRTMGARLMDQYMPQMTRYYRSWASRQASIEKTDDAPVLRYYRDWYRPDLQALIVVGDVDPEAVEAMIVKHFSDMAPLPDARSPAIRAAPLETRSGFRIVTDPEAKELHVKLLAKRRAPRLTGYAAVRERVIAKLVDAMFRERETALIHRYDAPLLMSDYDRSLTAISEPLAGEVAMAISSYRVRPESIREGLEAGLAVRRSVLAFGFTPDELDFARTFVERQDLLADRPVEARVLGPGSIMEGLVNDFVTGEAFQSWAEYEESYRHAVRSLTVAELNKAAREALAGSDRDILVVSPEKLVGSLPSEATLRRWIAEAERRPAVRYTPRPSPLALKTKVVVPAYAGTVRQTRHDAMGITKVVIPENGVTVLFKPDLELGTADPRGGQIQFAALRPIGPEIYKGDDYLNARFAANLASAGGVAGLDKFETDRLVYRNTWMSSFYDEDGTVFLGGALRDDFDTLMQMVYGRFTHVQRSDKGFAHYMKAEREYRSRPGDKSPKTLLFEKLEETVRLDFADHPKRTAQNIDRIDYEKSLGYFEQAVSNAGEFLFVVTGRYDPEDIIPIVTRYLSRLPANGRGEMFSYRRPIQFRSGPFDETIRAGDGENASVTLMYTGLSARGLAAQSRFRAFDNILKARLRDRLREKENGTYAVSFSTEVSSATGEFDTRIGFDCKVVDVERMIAATLSEIVKLQTEGPTAAEIASALELEKTHMLKRTDNIWFWPGYLLRRFIESEGADSAFLPEKTEPVAAADIKALANDLLKRDQLKRFVVLPEDPKAR</sequence>
<dbReference type="RefSeq" id="WP_222990363.1">
    <property type="nucleotide sequence ID" value="NZ_JAINVV010000005.1"/>
</dbReference>